<comment type="similarity">
    <text evidence="2">Belongs to the MSOX/MTOX family.</text>
</comment>
<evidence type="ECO:0000256" key="5">
    <source>
        <dbReference type="ARBA" id="ARBA00023002"/>
    </source>
</evidence>
<proteinExistence type="inferred from homology"/>
<name>A0A2P5HP70_DIAHE</name>
<dbReference type="GO" id="GO:0050660">
    <property type="term" value="F:flavin adenine dinucleotide binding"/>
    <property type="evidence" value="ECO:0007669"/>
    <property type="project" value="InterPro"/>
</dbReference>
<keyword evidence="3" id="KW-0285">Flavoprotein</keyword>
<evidence type="ECO:0000256" key="4">
    <source>
        <dbReference type="ARBA" id="ARBA00022827"/>
    </source>
</evidence>
<accession>A0A2P5HP70</accession>
<sequence length="445" mass="48864">MTAPEPTVLIIGAGTFGTSTAYHLAQTYRDPSRVTVIDRESSPPAKAAAIDINRIIRADYPSTLYCNLANEAIHAWFWSNELGPCFHRVGWLRLNEQGSDMQDRIFAALRERGTHIMQDVPLDDLGRRWDGLLAGTETGGFGSAYFNPDAGWADAASATTRFMATATGKGVKRVVGDVVELLVNARTGRVEGCRTADGRRLLADKVVLAVGGWTSALLAPVEAALGVPETDSVERQAQATAIVSAYYRVSGGDAQRMAEIEMPCVIYGQVGEVIPASKNNGLLKYNNSDTRLINTVRSKSGRKISVPAQRDQRDVPEGLKRETEAILTSKLMPKFTQEKPEYWRICWDSMTPSEDLLLCEHPKVKGAYIMAGGSFCGYKFLPNLGKYMLNVLSGQSNGPEKDKAWGWKSSADLEAAVRGRKAGEQREFEEFVDKRPSRPNDQARL</sequence>
<gene>
    <name evidence="8" type="ORF">DHEL01_v209566</name>
</gene>
<dbReference type="PANTHER" id="PTHR10961">
    <property type="entry name" value="PEROXISOMAL SARCOSINE OXIDASE"/>
    <property type="match status" value="1"/>
</dbReference>
<dbReference type="Gene3D" id="3.30.9.10">
    <property type="entry name" value="D-Amino Acid Oxidase, subunit A, domain 2"/>
    <property type="match status" value="1"/>
</dbReference>
<evidence type="ECO:0000313" key="8">
    <source>
        <dbReference type="EMBL" id="POS72038.1"/>
    </source>
</evidence>
<dbReference type="Proteomes" id="UP000094444">
    <property type="component" value="Unassembled WGS sequence"/>
</dbReference>
<keyword evidence="4" id="KW-0274">FAD</keyword>
<organism evidence="8 9">
    <name type="scientific">Diaporthe helianthi</name>
    <dbReference type="NCBI Taxonomy" id="158607"/>
    <lineage>
        <taxon>Eukaryota</taxon>
        <taxon>Fungi</taxon>
        <taxon>Dikarya</taxon>
        <taxon>Ascomycota</taxon>
        <taxon>Pezizomycotina</taxon>
        <taxon>Sordariomycetes</taxon>
        <taxon>Sordariomycetidae</taxon>
        <taxon>Diaporthales</taxon>
        <taxon>Diaporthaceae</taxon>
        <taxon>Diaporthe</taxon>
    </lineage>
</organism>
<dbReference type="GO" id="GO:0008115">
    <property type="term" value="F:sarcosine oxidase activity"/>
    <property type="evidence" value="ECO:0007669"/>
    <property type="project" value="TreeGrafter"/>
</dbReference>
<dbReference type="SUPFAM" id="SSF51905">
    <property type="entry name" value="FAD/NAD(P)-binding domain"/>
    <property type="match status" value="1"/>
</dbReference>
<evidence type="ECO:0000256" key="1">
    <source>
        <dbReference type="ARBA" id="ARBA00001974"/>
    </source>
</evidence>
<keyword evidence="9" id="KW-1185">Reference proteome</keyword>
<protein>
    <submittedName>
        <fullName evidence="8">Fructosyl amino acid oxidase</fullName>
    </submittedName>
</protein>
<evidence type="ECO:0000256" key="3">
    <source>
        <dbReference type="ARBA" id="ARBA00022630"/>
    </source>
</evidence>
<keyword evidence="5" id="KW-0560">Oxidoreductase</keyword>
<dbReference type="InterPro" id="IPR006076">
    <property type="entry name" value="FAD-dep_OxRdtase"/>
</dbReference>
<dbReference type="EMBL" id="MAVT02001101">
    <property type="protein sequence ID" value="POS72038.1"/>
    <property type="molecule type" value="Genomic_DNA"/>
</dbReference>
<dbReference type="Gene3D" id="3.50.50.60">
    <property type="entry name" value="FAD/NAD(P)-binding domain"/>
    <property type="match status" value="1"/>
</dbReference>
<dbReference type="InParanoid" id="A0A2P5HP70"/>
<dbReference type="STRING" id="158607.A0A2P5HP70"/>
<comment type="cofactor">
    <cofactor evidence="1">
        <name>FAD</name>
        <dbReference type="ChEBI" id="CHEBI:57692"/>
    </cofactor>
</comment>
<evidence type="ECO:0000259" key="7">
    <source>
        <dbReference type="Pfam" id="PF01266"/>
    </source>
</evidence>
<dbReference type="GO" id="GO:0051698">
    <property type="term" value="F:saccharopine oxidase activity"/>
    <property type="evidence" value="ECO:0007669"/>
    <property type="project" value="TreeGrafter"/>
</dbReference>
<dbReference type="InterPro" id="IPR045170">
    <property type="entry name" value="MTOX"/>
</dbReference>
<comment type="caution">
    <text evidence="8">The sequence shown here is derived from an EMBL/GenBank/DDBJ whole genome shotgun (WGS) entry which is preliminary data.</text>
</comment>
<dbReference type="OrthoDB" id="2219495at2759"/>
<dbReference type="AlphaFoldDB" id="A0A2P5HP70"/>
<evidence type="ECO:0000256" key="6">
    <source>
        <dbReference type="SAM" id="MobiDB-lite"/>
    </source>
</evidence>
<evidence type="ECO:0000256" key="2">
    <source>
        <dbReference type="ARBA" id="ARBA00010989"/>
    </source>
</evidence>
<evidence type="ECO:0000313" key="9">
    <source>
        <dbReference type="Proteomes" id="UP000094444"/>
    </source>
</evidence>
<dbReference type="Pfam" id="PF01266">
    <property type="entry name" value="DAO"/>
    <property type="match status" value="1"/>
</dbReference>
<feature type="domain" description="FAD dependent oxidoreductase" evidence="7">
    <location>
        <begin position="8"/>
        <end position="388"/>
    </location>
</feature>
<reference evidence="8" key="1">
    <citation type="submission" date="2017-09" db="EMBL/GenBank/DDBJ databases">
        <title>Polyketide synthases of a Diaporthe helianthi virulent isolate.</title>
        <authorList>
            <person name="Baroncelli R."/>
        </authorList>
    </citation>
    <scope>NUCLEOTIDE SEQUENCE [LARGE SCALE GENOMIC DNA]</scope>
    <source>
        <strain evidence="8">7/96</strain>
    </source>
</reference>
<dbReference type="PANTHER" id="PTHR10961:SF37">
    <property type="entry name" value="FAD DEPENDENT OXIDOREDUCTASE DOMAIN-CONTAINING PROTEIN"/>
    <property type="match status" value="1"/>
</dbReference>
<dbReference type="InterPro" id="IPR036188">
    <property type="entry name" value="FAD/NAD-bd_sf"/>
</dbReference>
<feature type="region of interest" description="Disordered" evidence="6">
    <location>
        <begin position="416"/>
        <end position="445"/>
    </location>
</feature>